<proteinExistence type="inferred from homology"/>
<accession>A0A9P5LKM6</accession>
<dbReference type="Pfam" id="PF00106">
    <property type="entry name" value="adh_short"/>
    <property type="match status" value="2"/>
</dbReference>
<name>A0A9P5LKM6_9HYPO</name>
<keyword evidence="4" id="KW-1185">Reference proteome</keyword>
<protein>
    <recommendedName>
        <fullName evidence="5">NAD(P)-binding protein</fullName>
    </recommendedName>
</protein>
<dbReference type="AlphaFoldDB" id="A0A9P5LKM6"/>
<dbReference type="GO" id="GO:0016616">
    <property type="term" value="F:oxidoreductase activity, acting on the CH-OH group of donors, NAD or NADP as acceptor"/>
    <property type="evidence" value="ECO:0007669"/>
    <property type="project" value="UniProtKB-ARBA"/>
</dbReference>
<dbReference type="Proteomes" id="UP000722485">
    <property type="component" value="Unassembled WGS sequence"/>
</dbReference>
<dbReference type="InterPro" id="IPR002347">
    <property type="entry name" value="SDR_fam"/>
</dbReference>
<evidence type="ECO:0000256" key="1">
    <source>
        <dbReference type="ARBA" id="ARBA00006484"/>
    </source>
</evidence>
<evidence type="ECO:0000256" key="2">
    <source>
        <dbReference type="ARBA" id="ARBA00023002"/>
    </source>
</evidence>
<sequence>MTTTMKTIFITGANTGIGYQIIRALAASPSPYTILLGSRSLSKADAAVESLAAEFPSTKSTITPIQIDIEDDSSIAAAAKTIEAKYGHLDALVNNAGASFDPQLTAGTMTMREVWDASWRVNTTSTYVVTHTLVPLLLQSSDPRLLFVTSGTSTLEGSGDRDLPMNRVPGPGWPKQGMGMVGSIPAYRSSKTGMNMMMREWHRVLKEDGVKVWCISPGFLATGLGGDQEANKKFGAGDPAVGGTFIRSVLEGERDEDVGKVVSRAGVQPW</sequence>
<reference evidence="3" key="1">
    <citation type="submission" date="2020-03" db="EMBL/GenBank/DDBJ databases">
        <title>Draft Genome Sequence of Cylindrodendrum hubeiense.</title>
        <authorList>
            <person name="Buettner E."/>
            <person name="Kellner H."/>
        </authorList>
    </citation>
    <scope>NUCLEOTIDE SEQUENCE</scope>
    <source>
        <strain evidence="3">IHI 201604</strain>
    </source>
</reference>
<organism evidence="3 4">
    <name type="scientific">Cylindrodendrum hubeiense</name>
    <dbReference type="NCBI Taxonomy" id="595255"/>
    <lineage>
        <taxon>Eukaryota</taxon>
        <taxon>Fungi</taxon>
        <taxon>Dikarya</taxon>
        <taxon>Ascomycota</taxon>
        <taxon>Pezizomycotina</taxon>
        <taxon>Sordariomycetes</taxon>
        <taxon>Hypocreomycetidae</taxon>
        <taxon>Hypocreales</taxon>
        <taxon>Nectriaceae</taxon>
        <taxon>Cylindrodendrum</taxon>
    </lineage>
</organism>
<dbReference type="PRINTS" id="PR00081">
    <property type="entry name" value="GDHRDH"/>
</dbReference>
<comment type="similarity">
    <text evidence="1">Belongs to the short-chain dehydrogenases/reductases (SDR) family.</text>
</comment>
<evidence type="ECO:0000313" key="4">
    <source>
        <dbReference type="Proteomes" id="UP000722485"/>
    </source>
</evidence>
<dbReference type="OrthoDB" id="1933717at2759"/>
<dbReference type="GO" id="GO:0050664">
    <property type="term" value="F:oxidoreductase activity, acting on NAD(P)H, oxygen as acceptor"/>
    <property type="evidence" value="ECO:0007669"/>
    <property type="project" value="TreeGrafter"/>
</dbReference>
<dbReference type="PANTHER" id="PTHR43008:SF8">
    <property type="entry name" value="BENZIL REDUCTASE ((S)-BENZOIN FORMING) IRC24"/>
    <property type="match status" value="1"/>
</dbReference>
<dbReference type="EMBL" id="JAANBB010000030">
    <property type="protein sequence ID" value="KAF7554588.1"/>
    <property type="molecule type" value="Genomic_DNA"/>
</dbReference>
<dbReference type="SUPFAM" id="SSF51735">
    <property type="entry name" value="NAD(P)-binding Rossmann-fold domains"/>
    <property type="match status" value="1"/>
</dbReference>
<dbReference type="InterPro" id="IPR036291">
    <property type="entry name" value="NAD(P)-bd_dom_sf"/>
</dbReference>
<dbReference type="Gene3D" id="3.40.50.720">
    <property type="entry name" value="NAD(P)-binding Rossmann-like Domain"/>
    <property type="match status" value="1"/>
</dbReference>
<keyword evidence="2" id="KW-0560">Oxidoreductase</keyword>
<evidence type="ECO:0000313" key="3">
    <source>
        <dbReference type="EMBL" id="KAF7554588.1"/>
    </source>
</evidence>
<comment type="caution">
    <text evidence="3">The sequence shown here is derived from an EMBL/GenBank/DDBJ whole genome shotgun (WGS) entry which is preliminary data.</text>
</comment>
<evidence type="ECO:0008006" key="5">
    <source>
        <dbReference type="Google" id="ProtNLM"/>
    </source>
</evidence>
<dbReference type="PANTHER" id="PTHR43008">
    <property type="entry name" value="BENZIL REDUCTASE"/>
    <property type="match status" value="1"/>
</dbReference>
<gene>
    <name evidence="3" type="ORF">G7Z17_g2771</name>
</gene>